<proteinExistence type="predicted"/>
<dbReference type="Proteomes" id="UP000077266">
    <property type="component" value="Unassembled WGS sequence"/>
</dbReference>
<keyword evidence="2" id="KW-1185">Reference proteome</keyword>
<name>A0A165HJ83_EXIGL</name>
<dbReference type="InParanoid" id="A0A165HJ83"/>
<evidence type="ECO:0000313" key="2">
    <source>
        <dbReference type="Proteomes" id="UP000077266"/>
    </source>
</evidence>
<reference evidence="1 2" key="1">
    <citation type="journal article" date="2016" name="Mol. Biol. Evol.">
        <title>Comparative Genomics of Early-Diverging Mushroom-Forming Fungi Provides Insights into the Origins of Lignocellulose Decay Capabilities.</title>
        <authorList>
            <person name="Nagy L.G."/>
            <person name="Riley R."/>
            <person name="Tritt A."/>
            <person name="Adam C."/>
            <person name="Daum C."/>
            <person name="Floudas D."/>
            <person name="Sun H."/>
            <person name="Yadav J.S."/>
            <person name="Pangilinan J."/>
            <person name="Larsson K.H."/>
            <person name="Matsuura K."/>
            <person name="Barry K."/>
            <person name="Labutti K."/>
            <person name="Kuo R."/>
            <person name="Ohm R.A."/>
            <person name="Bhattacharya S.S."/>
            <person name="Shirouzu T."/>
            <person name="Yoshinaga Y."/>
            <person name="Martin F.M."/>
            <person name="Grigoriev I.V."/>
            <person name="Hibbett D.S."/>
        </authorList>
    </citation>
    <scope>NUCLEOTIDE SEQUENCE [LARGE SCALE GENOMIC DNA]</scope>
    <source>
        <strain evidence="1 2">HHB12029</strain>
    </source>
</reference>
<organism evidence="1 2">
    <name type="scientific">Exidia glandulosa HHB12029</name>
    <dbReference type="NCBI Taxonomy" id="1314781"/>
    <lineage>
        <taxon>Eukaryota</taxon>
        <taxon>Fungi</taxon>
        <taxon>Dikarya</taxon>
        <taxon>Basidiomycota</taxon>
        <taxon>Agaricomycotina</taxon>
        <taxon>Agaricomycetes</taxon>
        <taxon>Auriculariales</taxon>
        <taxon>Exidiaceae</taxon>
        <taxon>Exidia</taxon>
    </lineage>
</organism>
<evidence type="ECO:0000313" key="1">
    <source>
        <dbReference type="EMBL" id="KZV92051.1"/>
    </source>
</evidence>
<dbReference type="AlphaFoldDB" id="A0A165HJ83"/>
<accession>A0A165HJ83</accession>
<dbReference type="EMBL" id="KV426015">
    <property type="protein sequence ID" value="KZV92051.1"/>
    <property type="molecule type" value="Genomic_DNA"/>
</dbReference>
<sequence length="156" mass="18309">MVSGLTFLKLEVIHSVLDAFDGPLIHIAFRRLDFLLVKMVDATGRTTSLTSLLRVGEDTLSSRAAVMFPALKRLVFKKPDHAYWLFGHFMDMGKADLEPLIKSFPKLEYALFEPYRHKYWRWKPRAWEVWKTFGRDEGLGEWWLPKSWYDGNAEKD</sequence>
<protein>
    <submittedName>
        <fullName evidence="1">Uncharacterized protein</fullName>
    </submittedName>
</protein>
<gene>
    <name evidence="1" type="ORF">EXIGLDRAFT_693089</name>
</gene>